<reference evidence="1" key="1">
    <citation type="submission" date="2016-10" db="EMBL/GenBank/DDBJ databases">
        <authorList>
            <person name="de Groot N.N."/>
        </authorList>
    </citation>
    <scope>NUCLEOTIDE SEQUENCE</scope>
</reference>
<name>A0A1W1C8G6_9ZZZZ</name>
<protein>
    <submittedName>
        <fullName evidence="1">Uncharacterized protein</fullName>
    </submittedName>
</protein>
<dbReference type="AlphaFoldDB" id="A0A1W1C8G6"/>
<organism evidence="1">
    <name type="scientific">hydrothermal vent metagenome</name>
    <dbReference type="NCBI Taxonomy" id="652676"/>
    <lineage>
        <taxon>unclassified sequences</taxon>
        <taxon>metagenomes</taxon>
        <taxon>ecological metagenomes</taxon>
    </lineage>
</organism>
<gene>
    <name evidence="1" type="ORF">MNB_SV-12-1064</name>
</gene>
<accession>A0A1W1C8G6</accession>
<evidence type="ECO:0000313" key="1">
    <source>
        <dbReference type="EMBL" id="SFV62002.1"/>
    </source>
</evidence>
<proteinExistence type="predicted"/>
<sequence>MLQTLKAPLNEDLDRLFQEYSISPKSKLVTQLTLNFDLNENFYFNHYFRDQIESLHLTTFWVSVVNEEGNLIRLYQRNTEYLHPPQIANISKIFSTLLFVDRGDKYYTQYCNKKVKDELLLERGYEKCASTSAWIDTRRVFTSNKMLPFYDAFIKYKEQDRKGNNIYYRPIYKNKIEALYLNLSLTPLENNEPRVSLGTGKLEMTPLELQTSLHKITQLIYNPNHIFHGLKLIKSFKYHNIKDSIIDKEVKVHSFDSPEQLSPTFQNFFTKDKRIALQTIFKTPIYKSYGSLQWLRNYLNVKFVFAQESHKGANHWLVGAFKKSGKYYSFTIYLEDQDLSKNEVKQHFKKILNSTIKSITKSREMKFEYMKRVFRD</sequence>
<dbReference type="EMBL" id="FPHE01000110">
    <property type="protein sequence ID" value="SFV62002.1"/>
    <property type="molecule type" value="Genomic_DNA"/>
</dbReference>